<dbReference type="GO" id="GO:0016787">
    <property type="term" value="F:hydrolase activity"/>
    <property type="evidence" value="ECO:0007669"/>
    <property type="project" value="UniProtKB-KW"/>
</dbReference>
<feature type="domain" description="Metallo-beta-lactamase" evidence="2">
    <location>
        <begin position="12"/>
        <end position="202"/>
    </location>
</feature>
<organism evidence="3 4">
    <name type="scientific">Alginatibacterium sediminis</name>
    <dbReference type="NCBI Taxonomy" id="2164068"/>
    <lineage>
        <taxon>Bacteria</taxon>
        <taxon>Pseudomonadati</taxon>
        <taxon>Pseudomonadota</taxon>
        <taxon>Gammaproteobacteria</taxon>
        <taxon>Alteromonadales</taxon>
        <taxon>Alteromonadaceae</taxon>
        <taxon>Alginatibacterium</taxon>
    </lineage>
</organism>
<dbReference type="CDD" id="cd07724">
    <property type="entry name" value="POD-like_MBL-fold"/>
    <property type="match status" value="1"/>
</dbReference>
<evidence type="ECO:0000259" key="2">
    <source>
        <dbReference type="SMART" id="SM00849"/>
    </source>
</evidence>
<dbReference type="GO" id="GO:0006749">
    <property type="term" value="P:glutathione metabolic process"/>
    <property type="evidence" value="ECO:0007669"/>
    <property type="project" value="InterPro"/>
</dbReference>
<dbReference type="SMART" id="SM00849">
    <property type="entry name" value="Lactamase_B"/>
    <property type="match status" value="1"/>
</dbReference>
<dbReference type="AlphaFoldDB" id="A0A420E823"/>
<proteinExistence type="predicted"/>
<protein>
    <submittedName>
        <fullName evidence="3">MBL fold metallo-hydrolase</fullName>
    </submittedName>
</protein>
<evidence type="ECO:0000313" key="4">
    <source>
        <dbReference type="Proteomes" id="UP000286482"/>
    </source>
</evidence>
<evidence type="ECO:0000313" key="3">
    <source>
        <dbReference type="EMBL" id="RKF15679.1"/>
    </source>
</evidence>
<reference evidence="3 4" key="1">
    <citation type="submission" date="2018-09" db="EMBL/GenBank/DDBJ databases">
        <authorList>
            <person name="Wang Z."/>
        </authorList>
    </citation>
    <scope>NUCLEOTIDE SEQUENCE [LARGE SCALE GENOMIC DNA]</scope>
    <source>
        <strain evidence="3 4">ALS 81</strain>
    </source>
</reference>
<gene>
    <name evidence="3" type="ORF">DBZ36_14955</name>
</gene>
<sequence length="284" mass="31120">MKIESFFDDATNTLSYIVIDPVTQAALVIDPVMDYDPASGRTDDASVQKIIGFIKAKQLKLELIIETHVHADHLSGAQYLKQQLGGKIAIGEHVSQVQEVFGQLFNAPESFATDGSQFDILVSDGQKITFGALSLSAIHTPGHTPACMSYLIEDALFVGDTLFMPDFGTARADFPGGDAGQLYDSIQKLLRLPNETLVYTGHDYKAPGRDNYAWQSTIGEQKNNIHLVDGVAKEEFVRFRQQRDASLAVPRLLLPSVQVNMNAGKLPEAETNGQQFLKIPLNAL</sequence>
<dbReference type="RefSeq" id="WP_120355765.1">
    <property type="nucleotide sequence ID" value="NZ_RAQO01000008.1"/>
</dbReference>
<dbReference type="EMBL" id="RAQO01000008">
    <property type="protein sequence ID" value="RKF15679.1"/>
    <property type="molecule type" value="Genomic_DNA"/>
</dbReference>
<dbReference type="Proteomes" id="UP000286482">
    <property type="component" value="Unassembled WGS sequence"/>
</dbReference>
<comment type="caution">
    <text evidence="3">The sequence shown here is derived from an EMBL/GenBank/DDBJ whole genome shotgun (WGS) entry which is preliminary data.</text>
</comment>
<dbReference type="InterPro" id="IPR051682">
    <property type="entry name" value="Mito_Persulfide_Diox"/>
</dbReference>
<evidence type="ECO:0000256" key="1">
    <source>
        <dbReference type="ARBA" id="ARBA00022723"/>
    </source>
</evidence>
<dbReference type="GO" id="GO:0050313">
    <property type="term" value="F:sulfur dioxygenase activity"/>
    <property type="evidence" value="ECO:0007669"/>
    <property type="project" value="InterPro"/>
</dbReference>
<dbReference type="Pfam" id="PF00753">
    <property type="entry name" value="Lactamase_B"/>
    <property type="match status" value="1"/>
</dbReference>
<keyword evidence="4" id="KW-1185">Reference proteome</keyword>
<keyword evidence="1" id="KW-0479">Metal-binding</keyword>
<accession>A0A420E823</accession>
<keyword evidence="3" id="KW-0378">Hydrolase</keyword>
<dbReference type="InterPro" id="IPR036866">
    <property type="entry name" value="RibonucZ/Hydroxyglut_hydro"/>
</dbReference>
<dbReference type="GO" id="GO:0070813">
    <property type="term" value="P:hydrogen sulfide metabolic process"/>
    <property type="evidence" value="ECO:0007669"/>
    <property type="project" value="TreeGrafter"/>
</dbReference>
<dbReference type="InterPro" id="IPR001279">
    <property type="entry name" value="Metallo-B-lactamas"/>
</dbReference>
<dbReference type="SUPFAM" id="SSF56281">
    <property type="entry name" value="Metallo-hydrolase/oxidoreductase"/>
    <property type="match status" value="1"/>
</dbReference>
<dbReference type="OrthoDB" id="9784009at2"/>
<dbReference type="PANTHER" id="PTHR43084">
    <property type="entry name" value="PERSULFIDE DIOXYGENASE ETHE1"/>
    <property type="match status" value="1"/>
</dbReference>
<dbReference type="InterPro" id="IPR044528">
    <property type="entry name" value="POD-like_MBL-fold"/>
</dbReference>
<name>A0A420E823_9ALTE</name>
<dbReference type="Gene3D" id="3.60.15.10">
    <property type="entry name" value="Ribonuclease Z/Hydroxyacylglutathione hydrolase-like"/>
    <property type="match status" value="1"/>
</dbReference>
<dbReference type="GO" id="GO:0046872">
    <property type="term" value="F:metal ion binding"/>
    <property type="evidence" value="ECO:0007669"/>
    <property type="project" value="UniProtKB-KW"/>
</dbReference>
<dbReference type="PANTHER" id="PTHR43084:SF1">
    <property type="entry name" value="PERSULFIDE DIOXYGENASE ETHE1, MITOCHONDRIAL"/>
    <property type="match status" value="1"/>
</dbReference>